<dbReference type="OrthoDB" id="9804542at2"/>
<evidence type="ECO:0000256" key="7">
    <source>
        <dbReference type="ARBA" id="ARBA00023064"/>
    </source>
</evidence>
<evidence type="ECO:0000256" key="14">
    <source>
        <dbReference type="RuleBase" id="RU000485"/>
    </source>
</evidence>
<dbReference type="Gene3D" id="1.10.1040.10">
    <property type="entry name" value="N-(1-d-carboxylethyl)-l-norvaline Dehydrogenase, domain 2"/>
    <property type="match status" value="1"/>
</dbReference>
<evidence type="ECO:0000256" key="13">
    <source>
        <dbReference type="PIRSR" id="PIRSR000109-3"/>
    </source>
</evidence>
<dbReference type="InterPro" id="IPR008927">
    <property type="entry name" value="6-PGluconate_DH-like_C_sf"/>
</dbReference>
<evidence type="ECO:0000259" key="15">
    <source>
        <dbReference type="SMART" id="SM01350"/>
    </source>
</evidence>
<dbReference type="SUPFAM" id="SSF48179">
    <property type="entry name" value="6-phosphogluconate dehydrogenase C-terminal domain-like"/>
    <property type="match status" value="1"/>
</dbReference>
<evidence type="ECO:0000256" key="3">
    <source>
        <dbReference type="ARBA" id="ARBA00008419"/>
    </source>
</evidence>
<dbReference type="EC" id="1.1.1.44" evidence="4 10"/>
<keyword evidence="6 10" id="KW-0560">Oxidoreductase</keyword>
<organism evidence="16 17">
    <name type="scientific">Botrimarina colliarenosi</name>
    <dbReference type="NCBI Taxonomy" id="2528001"/>
    <lineage>
        <taxon>Bacteria</taxon>
        <taxon>Pseudomonadati</taxon>
        <taxon>Planctomycetota</taxon>
        <taxon>Planctomycetia</taxon>
        <taxon>Pirellulales</taxon>
        <taxon>Lacipirellulaceae</taxon>
        <taxon>Botrimarina</taxon>
    </lineage>
</organism>
<dbReference type="EMBL" id="SJPR01000002">
    <property type="protein sequence ID" value="TWT97996.1"/>
    <property type="molecule type" value="Genomic_DNA"/>
</dbReference>
<dbReference type="InterPro" id="IPR013328">
    <property type="entry name" value="6PGD_dom2"/>
</dbReference>
<feature type="active site" description="Proton acceptor" evidence="11">
    <location>
        <position position="187"/>
    </location>
</feature>
<evidence type="ECO:0000256" key="9">
    <source>
        <dbReference type="ARBA" id="ARBA00048640"/>
    </source>
</evidence>
<feature type="binding site" evidence="13">
    <location>
        <begin position="11"/>
        <end position="16"/>
    </location>
    <ligand>
        <name>NADP(+)</name>
        <dbReference type="ChEBI" id="CHEBI:58349"/>
    </ligand>
</feature>
<dbReference type="Gene3D" id="1.20.5.320">
    <property type="entry name" value="6-Phosphogluconate Dehydrogenase, domain 3"/>
    <property type="match status" value="1"/>
</dbReference>
<dbReference type="RefSeq" id="WP_146444884.1">
    <property type="nucleotide sequence ID" value="NZ_SJPR01000002.1"/>
</dbReference>
<feature type="binding site" description="in other chain" evidence="12">
    <location>
        <position position="265"/>
    </location>
    <ligand>
        <name>substrate</name>
        <note>ligand shared between dimeric partners</note>
    </ligand>
</feature>
<dbReference type="GO" id="GO:0019521">
    <property type="term" value="P:D-gluconate metabolic process"/>
    <property type="evidence" value="ECO:0007669"/>
    <property type="project" value="UniProtKB-KW"/>
</dbReference>
<evidence type="ECO:0000256" key="1">
    <source>
        <dbReference type="ARBA" id="ARBA00002526"/>
    </source>
</evidence>
<evidence type="ECO:0000313" key="17">
    <source>
        <dbReference type="Proteomes" id="UP000317421"/>
    </source>
</evidence>
<proteinExistence type="inferred from homology"/>
<evidence type="ECO:0000256" key="2">
    <source>
        <dbReference type="ARBA" id="ARBA00004874"/>
    </source>
</evidence>
<feature type="binding site" evidence="12">
    <location>
        <position position="450"/>
    </location>
    <ligand>
        <name>substrate</name>
        <note>ligand shared between dimeric partners</note>
    </ligand>
</feature>
<evidence type="ECO:0000256" key="6">
    <source>
        <dbReference type="ARBA" id="ARBA00023002"/>
    </source>
</evidence>
<dbReference type="InterPro" id="IPR006115">
    <property type="entry name" value="6PGDH_NADP-bd"/>
</dbReference>
<dbReference type="PANTHER" id="PTHR11811">
    <property type="entry name" value="6-PHOSPHOGLUCONATE DEHYDROGENASE"/>
    <property type="match status" value="1"/>
</dbReference>
<comment type="function">
    <text evidence="1 10">Catalyzes the oxidative decarboxylation of 6-phosphogluconate to ribulose 5-phosphate and CO(2), with concomitant reduction of NADP to NADPH.</text>
</comment>
<comment type="caution">
    <text evidence="16">The sequence shown here is derived from an EMBL/GenBank/DDBJ whole genome shotgun (WGS) entry which is preliminary data.</text>
</comment>
<evidence type="ECO:0000313" key="16">
    <source>
        <dbReference type="EMBL" id="TWT97996.1"/>
    </source>
</evidence>
<dbReference type="Pfam" id="PF00393">
    <property type="entry name" value="6PGD"/>
    <property type="match status" value="1"/>
</dbReference>
<feature type="active site" description="Proton donor" evidence="11">
    <location>
        <position position="194"/>
    </location>
</feature>
<dbReference type="InterPro" id="IPR006183">
    <property type="entry name" value="Pgluconate_DH"/>
</dbReference>
<dbReference type="InterPro" id="IPR006114">
    <property type="entry name" value="6PGDH_C"/>
</dbReference>
<reference evidence="16 17" key="1">
    <citation type="submission" date="2019-02" db="EMBL/GenBank/DDBJ databases">
        <title>Deep-cultivation of Planctomycetes and their phenomic and genomic characterization uncovers novel biology.</title>
        <authorList>
            <person name="Wiegand S."/>
            <person name="Jogler M."/>
            <person name="Boedeker C."/>
            <person name="Pinto D."/>
            <person name="Vollmers J."/>
            <person name="Rivas-Marin E."/>
            <person name="Kohn T."/>
            <person name="Peeters S.H."/>
            <person name="Heuer A."/>
            <person name="Rast P."/>
            <person name="Oberbeckmann S."/>
            <person name="Bunk B."/>
            <person name="Jeske O."/>
            <person name="Meyerdierks A."/>
            <person name="Storesund J.E."/>
            <person name="Kallscheuer N."/>
            <person name="Luecker S."/>
            <person name="Lage O.M."/>
            <person name="Pohl T."/>
            <person name="Merkel B.J."/>
            <person name="Hornburger P."/>
            <person name="Mueller R.-W."/>
            <person name="Bruemmer F."/>
            <person name="Labrenz M."/>
            <person name="Spormann A.M."/>
            <person name="Op Den Camp H."/>
            <person name="Overmann J."/>
            <person name="Amann R."/>
            <person name="Jetten M.S.M."/>
            <person name="Mascher T."/>
            <person name="Medema M.H."/>
            <person name="Devos D.P."/>
            <person name="Kaster A.-K."/>
            <person name="Ovreas L."/>
            <person name="Rohde M."/>
            <person name="Galperin M.Y."/>
            <person name="Jogler C."/>
        </authorList>
    </citation>
    <scope>NUCLEOTIDE SEQUENCE [LARGE SCALE GENOMIC DNA]</scope>
    <source>
        <strain evidence="16 17">Pla108</strain>
    </source>
</reference>
<dbReference type="Proteomes" id="UP000317421">
    <property type="component" value="Unassembled WGS sequence"/>
</dbReference>
<gene>
    <name evidence="16" type="primary">gndA</name>
    <name evidence="16" type="ORF">Pla108_21510</name>
</gene>
<feature type="binding site" description="in other chain" evidence="12">
    <location>
        <position position="195"/>
    </location>
    <ligand>
        <name>substrate</name>
        <note>ligand shared between dimeric partners</note>
    </ligand>
</feature>
<dbReference type="InterPro" id="IPR006113">
    <property type="entry name" value="6PGDH_Gnd/GntZ"/>
</dbReference>
<dbReference type="Gene3D" id="3.40.50.720">
    <property type="entry name" value="NAD(P)-binding Rossmann-like Domain"/>
    <property type="match status" value="1"/>
</dbReference>
<name>A0A5C6AEY3_9BACT</name>
<dbReference type="GO" id="GO:0050661">
    <property type="term" value="F:NADP binding"/>
    <property type="evidence" value="ECO:0007669"/>
    <property type="project" value="InterPro"/>
</dbReference>
<sequence>MSELCDFGLIGLAVMGENLALNVESRGYKVAVYNRTTSVMEEFIAGRAKGKAFVGCKELKDLVDACAKPRKIMIMVKAGPAVDAVIESLKPHLDPGDIIIDGGNTYYADTERRTKEVEAAGFLYSGTGVSGGEEGALLGPSLMPGGSPDSWPALKPIFQAIAAKVGPNDDIPCCEWVGPRGAGHYVKMVHNGIEYGDMQLICEAYSMMKECLGLTNDELYDVFAEWNTGELDSYLIEITRDIFSVKDEATGKYMVDLVLDTAGAKGTGKWMSQLALDLGVPSTLVTEAVYARGLSARKDERVQASKTLKGPAPKYSGDKKEFIESIRHALYASKIVSYAQGFVQLQAAAAEHDWPLNYGDCAMLWRGGCIIRAVFLDRIKEAFDANPKLENLLLAPYFAKAVDESQSAWRHVVSQAALLGVPVPAFATALAYYDGYRRERLPANLLQSQRDYFGAHTYERTDKPRGEFFHTEWIDLRKDPK</sequence>
<dbReference type="FunFam" id="3.40.50.720:FF:000007">
    <property type="entry name" value="6-phosphogluconate dehydrogenase, decarboxylating"/>
    <property type="match status" value="1"/>
</dbReference>
<evidence type="ECO:0000256" key="11">
    <source>
        <dbReference type="PIRSR" id="PIRSR000109-1"/>
    </source>
</evidence>
<dbReference type="NCBIfam" id="NF006765">
    <property type="entry name" value="PRK09287.1"/>
    <property type="match status" value="1"/>
</dbReference>
<feature type="binding site" description="in other chain" evidence="12">
    <location>
        <begin position="190"/>
        <end position="191"/>
    </location>
    <ligand>
        <name>substrate</name>
        <note>ligand shared between dimeric partners</note>
    </ligand>
</feature>
<evidence type="ECO:0000256" key="4">
    <source>
        <dbReference type="ARBA" id="ARBA00013011"/>
    </source>
</evidence>
<dbReference type="SUPFAM" id="SSF51735">
    <property type="entry name" value="NAD(P)-binding Rossmann-fold domains"/>
    <property type="match status" value="1"/>
</dbReference>
<dbReference type="PRINTS" id="PR00076">
    <property type="entry name" value="6PGDHDRGNASE"/>
</dbReference>
<dbReference type="FunFam" id="1.10.1040.10:FF:000002">
    <property type="entry name" value="6-phosphogluconate dehydrogenase, decarboxylating"/>
    <property type="match status" value="1"/>
</dbReference>
<evidence type="ECO:0000256" key="10">
    <source>
        <dbReference type="PIRNR" id="PIRNR000109"/>
    </source>
</evidence>
<comment type="catalytic activity">
    <reaction evidence="9 10 14">
        <text>6-phospho-D-gluconate + NADP(+) = D-ribulose 5-phosphate + CO2 + NADPH</text>
        <dbReference type="Rhea" id="RHEA:10116"/>
        <dbReference type="ChEBI" id="CHEBI:16526"/>
        <dbReference type="ChEBI" id="CHEBI:57783"/>
        <dbReference type="ChEBI" id="CHEBI:58121"/>
        <dbReference type="ChEBI" id="CHEBI:58349"/>
        <dbReference type="ChEBI" id="CHEBI:58759"/>
        <dbReference type="EC" id="1.1.1.44"/>
    </reaction>
</comment>
<dbReference type="AlphaFoldDB" id="A0A5C6AEY3"/>
<evidence type="ECO:0000256" key="5">
    <source>
        <dbReference type="ARBA" id="ARBA00018193"/>
    </source>
</evidence>
<feature type="binding site" evidence="13">
    <location>
        <begin position="34"/>
        <end position="36"/>
    </location>
    <ligand>
        <name>NADP(+)</name>
        <dbReference type="ChEBI" id="CHEBI:58349"/>
    </ligand>
</feature>
<dbReference type="PIRSF" id="PIRSF000109">
    <property type="entry name" value="6PGD"/>
    <property type="match status" value="1"/>
</dbReference>
<feature type="binding site" description="in other chain" evidence="12">
    <location>
        <begin position="130"/>
        <end position="132"/>
    </location>
    <ligand>
        <name>substrate</name>
        <note>ligand shared between dimeric partners</note>
    </ligand>
</feature>
<feature type="binding site" evidence="13">
    <location>
        <position position="104"/>
    </location>
    <ligand>
        <name>NADP(+)</name>
        <dbReference type="ChEBI" id="CHEBI:58349"/>
    </ligand>
</feature>
<comment type="subunit">
    <text evidence="10">Homodimer.</text>
</comment>
<accession>A0A5C6AEY3</accession>
<dbReference type="NCBIfam" id="TIGR00873">
    <property type="entry name" value="gnd"/>
    <property type="match status" value="1"/>
</dbReference>
<keyword evidence="17" id="KW-1185">Reference proteome</keyword>
<evidence type="ECO:0000256" key="8">
    <source>
        <dbReference type="ARBA" id="ARBA00023126"/>
    </source>
</evidence>
<feature type="domain" description="6-phosphogluconate dehydrogenase C-terminal" evidence="15">
    <location>
        <begin position="183"/>
        <end position="474"/>
    </location>
</feature>
<feature type="binding site" evidence="12">
    <location>
        <position position="456"/>
    </location>
    <ligand>
        <name>substrate</name>
        <note>ligand shared between dimeric partners</note>
    </ligand>
</feature>
<dbReference type="UniPathway" id="UPA00115">
    <property type="reaction ID" value="UER00410"/>
</dbReference>
<dbReference type="GO" id="GO:0006098">
    <property type="term" value="P:pentose-phosphate shunt"/>
    <property type="evidence" value="ECO:0007669"/>
    <property type="project" value="UniProtKB-UniPathway"/>
</dbReference>
<evidence type="ECO:0000256" key="12">
    <source>
        <dbReference type="PIRSR" id="PIRSR000109-2"/>
    </source>
</evidence>
<comment type="pathway">
    <text evidence="2 10 14">Carbohydrate degradation; pentose phosphate pathway; D-ribulose 5-phosphate from D-glucose 6-phosphate (oxidative stage): step 3/3.</text>
</comment>
<keyword evidence="8 10" id="KW-0570">Pentose shunt</keyword>
<feature type="binding site" description="in other chain" evidence="12">
    <location>
        <position position="292"/>
    </location>
    <ligand>
        <name>substrate</name>
        <note>ligand shared between dimeric partners</note>
    </ligand>
</feature>
<dbReference type="SMART" id="SM01350">
    <property type="entry name" value="6PGD"/>
    <property type="match status" value="1"/>
</dbReference>
<keyword evidence="10 14" id="KW-0521">NADP</keyword>
<feature type="binding site" description="in other chain" evidence="12">
    <location>
        <position position="104"/>
    </location>
    <ligand>
        <name>substrate</name>
        <note>ligand shared between dimeric partners</note>
    </ligand>
</feature>
<protein>
    <recommendedName>
        <fullName evidence="5 10">6-phosphogluconate dehydrogenase, decarboxylating</fullName>
        <ecNumber evidence="4 10">1.1.1.44</ecNumber>
    </recommendedName>
</protein>
<feature type="binding site" evidence="13">
    <location>
        <begin position="76"/>
        <end position="78"/>
    </location>
    <ligand>
        <name>NADP(+)</name>
        <dbReference type="ChEBI" id="CHEBI:58349"/>
    </ligand>
</feature>
<dbReference type="InterPro" id="IPR036291">
    <property type="entry name" value="NAD(P)-bd_dom_sf"/>
</dbReference>
<dbReference type="FunFam" id="1.20.5.320:FF:000001">
    <property type="entry name" value="6-phosphogluconate dehydrogenase, decarboxylating"/>
    <property type="match status" value="1"/>
</dbReference>
<dbReference type="GO" id="GO:0004616">
    <property type="term" value="F:phosphogluconate dehydrogenase (decarboxylating) activity"/>
    <property type="evidence" value="ECO:0007669"/>
    <property type="project" value="UniProtKB-EC"/>
</dbReference>
<dbReference type="Pfam" id="PF03446">
    <property type="entry name" value="NAD_binding_2"/>
    <property type="match status" value="1"/>
</dbReference>
<comment type="similarity">
    <text evidence="3 10 14">Belongs to the 6-phosphogluconate dehydrogenase family.</text>
</comment>
<keyword evidence="7 14" id="KW-0311">Gluconate utilization</keyword>